<reference evidence="2 3" key="1">
    <citation type="submission" date="2020-07" db="EMBL/GenBank/DDBJ databases">
        <title>Sequencing the genomes of 1000 actinobacteria strains.</title>
        <authorList>
            <person name="Klenk H.-P."/>
        </authorList>
    </citation>
    <scope>NUCLEOTIDE SEQUENCE [LARGE SCALE GENOMIC DNA]</scope>
    <source>
        <strain evidence="2 3">DSM 22083</strain>
    </source>
</reference>
<dbReference type="InterPro" id="IPR054347">
    <property type="entry name" value="TOTE_primase"/>
</dbReference>
<proteinExistence type="predicted"/>
<protein>
    <recommendedName>
        <fullName evidence="1">TOTE conflict system primase domain-containing protein</fullName>
    </recommendedName>
</protein>
<dbReference type="RefSeq" id="WP_218871579.1">
    <property type="nucleotide sequence ID" value="NZ_JACCBU010000001.1"/>
</dbReference>
<evidence type="ECO:0000259" key="1">
    <source>
        <dbReference type="Pfam" id="PF22548"/>
    </source>
</evidence>
<organism evidence="2 3">
    <name type="scientific">Microlunatus parietis</name>
    <dbReference type="NCBI Taxonomy" id="682979"/>
    <lineage>
        <taxon>Bacteria</taxon>
        <taxon>Bacillati</taxon>
        <taxon>Actinomycetota</taxon>
        <taxon>Actinomycetes</taxon>
        <taxon>Propionibacteriales</taxon>
        <taxon>Propionibacteriaceae</taxon>
        <taxon>Microlunatus</taxon>
    </lineage>
</organism>
<evidence type="ECO:0000313" key="3">
    <source>
        <dbReference type="Proteomes" id="UP000569914"/>
    </source>
</evidence>
<dbReference type="EMBL" id="JACCBU010000001">
    <property type="protein sequence ID" value="NYE73961.1"/>
    <property type="molecule type" value="Genomic_DNA"/>
</dbReference>
<accession>A0A7Y9IBP9</accession>
<name>A0A7Y9IBP9_9ACTN</name>
<gene>
    <name evidence="2" type="ORF">BKA15_005290</name>
</gene>
<dbReference type="Pfam" id="PF22548">
    <property type="entry name" value="AEP-TOTE"/>
    <property type="match status" value="1"/>
</dbReference>
<evidence type="ECO:0000313" key="2">
    <source>
        <dbReference type="EMBL" id="NYE73961.1"/>
    </source>
</evidence>
<feature type="domain" description="TOTE conflict system primase" evidence="1">
    <location>
        <begin position="67"/>
        <end position="284"/>
    </location>
</feature>
<keyword evidence="3" id="KW-1185">Reference proteome</keyword>
<dbReference type="Proteomes" id="UP000569914">
    <property type="component" value="Unassembled WGS sequence"/>
</dbReference>
<comment type="caution">
    <text evidence="2">The sequence shown here is derived from an EMBL/GenBank/DDBJ whole genome shotgun (WGS) entry which is preliminary data.</text>
</comment>
<sequence length="364" mass="39822">MEHAIGVGPTDDVAQLRRELDRLRAENRRLSRLLELRGQDTEPGPEQLAAPVDRPGMVTMASPADRKLALFASLFRARTDVYSLRWENHRTGRSGWKPAVAGGWRKGMNSATARRLPLTQEVLAAHLTGDEFIGLYPLQRDNSCSFLAADFDGPSAMLDALAYVKAGRAREVPVALEISQSGRGAHGWIFFAESTPAVIARGVGTVLIHDAMTLRGSMDLRSYDRLFPSQDVLPDGGFGNLIAAPLNGLRRRNSLTVFLDLATLEPFDDQWDYLSTVDRLGPSTARKVARLAERTVVGAEVTRLDSSPATKIKPQLPKIVTAELAAGLRLSAGQLTPAAVSTFKHAASMINPKFYELQRLRKST</sequence>
<dbReference type="AlphaFoldDB" id="A0A7Y9IBP9"/>